<dbReference type="AlphaFoldDB" id="A0A813YGG3"/>
<dbReference type="EMBL" id="CAJOBC010001290">
    <property type="protein sequence ID" value="CAF3669491.1"/>
    <property type="molecule type" value="Genomic_DNA"/>
</dbReference>
<evidence type="ECO:0000256" key="1">
    <source>
        <dbReference type="SAM" id="Phobius"/>
    </source>
</evidence>
<dbReference type="EMBL" id="CAJOBA010002614">
    <property type="protein sequence ID" value="CAF3652548.1"/>
    <property type="molecule type" value="Genomic_DNA"/>
</dbReference>
<feature type="transmembrane region" description="Helical" evidence="1">
    <location>
        <begin position="12"/>
        <end position="29"/>
    </location>
</feature>
<reference evidence="3" key="1">
    <citation type="submission" date="2021-02" db="EMBL/GenBank/DDBJ databases">
        <authorList>
            <person name="Nowell W R."/>
        </authorList>
    </citation>
    <scope>NUCLEOTIDE SEQUENCE</scope>
</reference>
<dbReference type="EMBL" id="CAJNOQ010001290">
    <property type="protein sequence ID" value="CAF0883851.1"/>
    <property type="molecule type" value="Genomic_DNA"/>
</dbReference>
<dbReference type="OrthoDB" id="413746at2759"/>
<keyword evidence="1" id="KW-1133">Transmembrane helix</keyword>
<keyword evidence="6" id="KW-1185">Reference proteome</keyword>
<evidence type="ECO:0000313" key="4">
    <source>
        <dbReference type="EMBL" id="CAF3652548.1"/>
    </source>
</evidence>
<dbReference type="Proteomes" id="UP000663829">
    <property type="component" value="Unassembled WGS sequence"/>
</dbReference>
<evidence type="ECO:0000313" key="5">
    <source>
        <dbReference type="EMBL" id="CAF3669491.1"/>
    </source>
</evidence>
<comment type="caution">
    <text evidence="3">The sequence shown here is derived from an EMBL/GenBank/DDBJ whole genome shotgun (WGS) entry which is preliminary data.</text>
</comment>
<organism evidence="3 6">
    <name type="scientific">Didymodactylos carnosus</name>
    <dbReference type="NCBI Taxonomy" id="1234261"/>
    <lineage>
        <taxon>Eukaryota</taxon>
        <taxon>Metazoa</taxon>
        <taxon>Spiralia</taxon>
        <taxon>Gnathifera</taxon>
        <taxon>Rotifera</taxon>
        <taxon>Eurotatoria</taxon>
        <taxon>Bdelloidea</taxon>
        <taxon>Philodinida</taxon>
        <taxon>Philodinidae</taxon>
        <taxon>Didymodactylos</taxon>
    </lineage>
</organism>
<accession>A0A813YGG3</accession>
<proteinExistence type="predicted"/>
<evidence type="ECO:0000313" key="3">
    <source>
        <dbReference type="EMBL" id="CAF0883851.1"/>
    </source>
</evidence>
<dbReference type="Proteomes" id="UP000677228">
    <property type="component" value="Unassembled WGS sequence"/>
</dbReference>
<dbReference type="EMBL" id="CAJNOK010002613">
    <property type="protein sequence ID" value="CAF0867724.1"/>
    <property type="molecule type" value="Genomic_DNA"/>
</dbReference>
<dbReference type="Proteomes" id="UP000682733">
    <property type="component" value="Unassembled WGS sequence"/>
</dbReference>
<keyword evidence="1" id="KW-0472">Membrane</keyword>
<keyword evidence="1" id="KW-0812">Transmembrane</keyword>
<name>A0A813YGG3_9BILA</name>
<evidence type="ECO:0000313" key="6">
    <source>
        <dbReference type="Proteomes" id="UP000663829"/>
    </source>
</evidence>
<sequence length="350" mass="40623">MWDKSTTRIHILLFIGGIIFGLLISKMFYSSCSLSHISTNYLQLFKKNEPEQPEPEQRQPHQLKNGIFSAATNVSLVEIYRFVRSARSSCHACHIVLLVNDNLINTTDFLQLTSIYSVQFIPYHQSVTEYTSIAEKNLHIYFSRWIVFYRYLLHLKSIRLKFQNLFLCDMKDTVFQSNIFDYIPIDDQPNTVRLYGILESNIRTIGTCRFSGPWVRSCFDESEFQKLSNKSIACAGTVLGNYKGMMIYLTLMEKLILTKYTISGCKDQGIHNHIIHNYLVPNTSLIPHETGFVGTLGYSPWVYRNKFGLAINLNKSVYAVIHQFNRSPQMVDQYNREYQILSNDILERKA</sequence>
<gene>
    <name evidence="3" type="ORF">GPM918_LOCUS7754</name>
    <name evidence="2" type="ORF">OVA965_LOCUS7966</name>
    <name evidence="5" type="ORF">SRO942_LOCUS7754</name>
    <name evidence="4" type="ORF">TMI583_LOCUS7962</name>
</gene>
<protein>
    <submittedName>
        <fullName evidence="3">Uncharacterized protein</fullName>
    </submittedName>
</protein>
<dbReference type="Proteomes" id="UP000681722">
    <property type="component" value="Unassembled WGS sequence"/>
</dbReference>
<evidence type="ECO:0000313" key="2">
    <source>
        <dbReference type="EMBL" id="CAF0867724.1"/>
    </source>
</evidence>